<name>A0A6L3ZE56_9FLAO</name>
<dbReference type="Proteomes" id="UP000484164">
    <property type="component" value="Unassembled WGS sequence"/>
</dbReference>
<evidence type="ECO:0000313" key="2">
    <source>
        <dbReference type="EMBL" id="KAB2815878.1"/>
    </source>
</evidence>
<keyword evidence="3" id="KW-1185">Reference proteome</keyword>
<protein>
    <recommendedName>
        <fullName evidence="4">Outer membrane protein beta-barrel domain-containing protein</fullName>
    </recommendedName>
</protein>
<dbReference type="EMBL" id="WBVQ01000002">
    <property type="protein sequence ID" value="KAB2815878.1"/>
    <property type="molecule type" value="Genomic_DNA"/>
</dbReference>
<dbReference type="AlphaFoldDB" id="A0A6L3ZE56"/>
<gene>
    <name evidence="2" type="ORF">F8C82_09270</name>
</gene>
<sequence>MRKYLLLLFTIGIVSPVFAQRTSGGSTQSWRRYDVQYDTTYTQITENVSYPTTSTTYFRAGLIQGRGLWSEASRLGWPEDGFKGERGNDMTGGYEFFFGGWTNMTETNKNLHPAIDLSGIFEMGLQIYNYELSADSAALGYEVDYGTTIGLSTRLGVGATIKPMLFTSDAVPTKNGLLVDVGANIGLDFWGTGETTYQNPSNTGDFSYDDESFLGVRVNLNLHLGVRYGFVGIYVEYGNDLTHLLNPTYVHENNGQYYEEFEENVEYNTLTYGISLHF</sequence>
<feature type="signal peptide" evidence="1">
    <location>
        <begin position="1"/>
        <end position="19"/>
    </location>
</feature>
<organism evidence="2 3">
    <name type="scientific">Phaeocystidibacter marisrubri</name>
    <dbReference type="NCBI Taxonomy" id="1577780"/>
    <lineage>
        <taxon>Bacteria</taxon>
        <taxon>Pseudomonadati</taxon>
        <taxon>Bacteroidota</taxon>
        <taxon>Flavobacteriia</taxon>
        <taxon>Flavobacteriales</taxon>
        <taxon>Phaeocystidibacteraceae</taxon>
        <taxon>Phaeocystidibacter</taxon>
    </lineage>
</organism>
<dbReference type="RefSeq" id="WP_151693307.1">
    <property type="nucleotide sequence ID" value="NZ_BMGX01000001.1"/>
</dbReference>
<evidence type="ECO:0000256" key="1">
    <source>
        <dbReference type="SAM" id="SignalP"/>
    </source>
</evidence>
<accession>A0A6L3ZE56</accession>
<proteinExistence type="predicted"/>
<feature type="chain" id="PRO_5027013410" description="Outer membrane protein beta-barrel domain-containing protein" evidence="1">
    <location>
        <begin position="20"/>
        <end position="278"/>
    </location>
</feature>
<keyword evidence="1" id="KW-0732">Signal</keyword>
<comment type="caution">
    <text evidence="2">The sequence shown here is derived from an EMBL/GenBank/DDBJ whole genome shotgun (WGS) entry which is preliminary data.</text>
</comment>
<evidence type="ECO:0008006" key="4">
    <source>
        <dbReference type="Google" id="ProtNLM"/>
    </source>
</evidence>
<evidence type="ECO:0000313" key="3">
    <source>
        <dbReference type="Proteomes" id="UP000484164"/>
    </source>
</evidence>
<reference evidence="2 3" key="1">
    <citation type="submission" date="2019-10" db="EMBL/GenBank/DDBJ databases">
        <title>Genome sequence of Phaeocystidibacter marisrubri JCM30614 (type strain).</title>
        <authorList>
            <person name="Bowman J.P."/>
        </authorList>
    </citation>
    <scope>NUCLEOTIDE SEQUENCE [LARGE SCALE GENOMIC DNA]</scope>
    <source>
        <strain evidence="2 3">JCM 30614</strain>
    </source>
</reference>